<dbReference type="PANTHER" id="PTHR31220">
    <property type="entry name" value="HYCCIN RELATED"/>
    <property type="match status" value="1"/>
</dbReference>
<dbReference type="Proteomes" id="UP000324629">
    <property type="component" value="Unassembled WGS sequence"/>
</dbReference>
<dbReference type="Pfam" id="PF09790">
    <property type="entry name" value="Hyccin"/>
    <property type="match status" value="1"/>
</dbReference>
<keyword evidence="5" id="KW-0472">Membrane</keyword>
<evidence type="ECO:0000313" key="9">
    <source>
        <dbReference type="Proteomes" id="UP000324629"/>
    </source>
</evidence>
<dbReference type="PANTHER" id="PTHR31220:SF1">
    <property type="entry name" value="GH21176P"/>
    <property type="match status" value="1"/>
</dbReference>
<dbReference type="InterPro" id="IPR018619">
    <property type="entry name" value="Hyccin"/>
</dbReference>
<reference evidence="8 9" key="1">
    <citation type="journal article" date="2019" name="Gigascience">
        <title>Whole-genome sequence of the oriental lung fluke Paragonimus westermani.</title>
        <authorList>
            <person name="Oey H."/>
            <person name="Zakrzewski M."/>
            <person name="Narain K."/>
            <person name="Devi K.R."/>
            <person name="Agatsuma T."/>
            <person name="Nawaratna S."/>
            <person name="Gobert G.N."/>
            <person name="Jones M.K."/>
            <person name="Ragan M.A."/>
            <person name="McManus D.P."/>
            <person name="Krause L."/>
        </authorList>
    </citation>
    <scope>NUCLEOTIDE SEQUENCE [LARGE SCALE GENOMIC DNA]</scope>
    <source>
        <strain evidence="8 9">IND2009</strain>
    </source>
</reference>
<evidence type="ECO:0000256" key="3">
    <source>
        <dbReference type="ARBA" id="ARBA00022475"/>
    </source>
</evidence>
<name>A0A5J4P2Z9_9TREM</name>
<evidence type="ECO:0000256" key="4">
    <source>
        <dbReference type="ARBA" id="ARBA00022490"/>
    </source>
</evidence>
<feature type="compositionally biased region" description="Polar residues" evidence="7">
    <location>
        <begin position="347"/>
        <end position="356"/>
    </location>
</feature>
<dbReference type="AlphaFoldDB" id="A0A5J4P2Z9"/>
<comment type="caution">
    <text evidence="8">The sequence shown here is derived from an EMBL/GenBank/DDBJ whole genome shotgun (WGS) entry which is preliminary data.</text>
</comment>
<feature type="region of interest" description="Disordered" evidence="7">
    <location>
        <begin position="347"/>
        <end position="441"/>
    </location>
</feature>
<comment type="similarity">
    <text evidence="6">Belongs to the Hyccin family.</text>
</comment>
<proteinExistence type="inferred from homology"/>
<organism evidence="8 9">
    <name type="scientific">Paragonimus westermani</name>
    <dbReference type="NCBI Taxonomy" id="34504"/>
    <lineage>
        <taxon>Eukaryota</taxon>
        <taxon>Metazoa</taxon>
        <taxon>Spiralia</taxon>
        <taxon>Lophotrochozoa</taxon>
        <taxon>Platyhelminthes</taxon>
        <taxon>Trematoda</taxon>
        <taxon>Digenea</taxon>
        <taxon>Plagiorchiida</taxon>
        <taxon>Troglotremata</taxon>
        <taxon>Troglotrematidae</taxon>
        <taxon>Paragonimus</taxon>
    </lineage>
</organism>
<accession>A0A5J4P2Z9</accession>
<evidence type="ECO:0000256" key="7">
    <source>
        <dbReference type="SAM" id="MobiDB-lite"/>
    </source>
</evidence>
<evidence type="ECO:0000256" key="5">
    <source>
        <dbReference type="ARBA" id="ARBA00023136"/>
    </source>
</evidence>
<dbReference type="GO" id="GO:0005886">
    <property type="term" value="C:plasma membrane"/>
    <property type="evidence" value="ECO:0007669"/>
    <property type="project" value="UniProtKB-SubCell"/>
</dbReference>
<comment type="subcellular location">
    <subcellularLocation>
        <location evidence="1">Cell membrane</location>
    </subcellularLocation>
    <subcellularLocation>
        <location evidence="2">Cytoplasm</location>
        <location evidence="2">Cytosol</location>
    </subcellularLocation>
</comment>
<dbReference type="GO" id="GO:0046854">
    <property type="term" value="P:phosphatidylinositol phosphate biosynthetic process"/>
    <property type="evidence" value="ECO:0007669"/>
    <property type="project" value="TreeGrafter"/>
</dbReference>
<dbReference type="EMBL" id="QNGE01000111">
    <property type="protein sequence ID" value="KAA3681870.1"/>
    <property type="molecule type" value="Genomic_DNA"/>
</dbReference>
<gene>
    <name evidence="8" type="ORF">DEA37_0003645</name>
</gene>
<dbReference type="GO" id="GO:0072659">
    <property type="term" value="P:protein localization to plasma membrane"/>
    <property type="evidence" value="ECO:0007669"/>
    <property type="project" value="TreeGrafter"/>
</dbReference>
<sequence length="453" mass="49688">MPSKVTKWLAAYKPSSSDAIDELASWMYTHVKLLEEIEEVLEKLSSALIPEVCQRLHAFYKAKSHSLRRFAVLLLPSLLYTYLSHFCEDDTTLSVRRTASNPGDVQQNVLITNLASLESCLIGMGRHFELFNPHRPQCPNSVGYFCLPTLSESSIFNDPIQKPESRADSGDGVFPALTLPVNCNRIPAITYLIRDYLDTLTSIDLLDTVYTFLSLHSMTRFCKLCDRVASLSKRPRISACPSLLSDLLVGLDIILYKLDDVDKRTETVRRTSLIIRSSVWSAVKEIEKRAAYNCLSGPLLVCRAILHSREAGYGPRAVPGARIGGGSGAFVDIGSLLITAEDHTTVSNGTEASKSSDAVRGIRPHPSGGPEVITNASFRPETLPEDIPISGQQAPGHGHNVNSSGKTSRSDKSASDSGRLFATDNRTRANSHRKDQAKSIKLVHVNAKRVGVE</sequence>
<evidence type="ECO:0000256" key="2">
    <source>
        <dbReference type="ARBA" id="ARBA00004514"/>
    </source>
</evidence>
<keyword evidence="3" id="KW-1003">Cell membrane</keyword>
<keyword evidence="4" id="KW-0963">Cytoplasm</keyword>
<evidence type="ECO:0000256" key="1">
    <source>
        <dbReference type="ARBA" id="ARBA00004236"/>
    </source>
</evidence>
<keyword evidence="9" id="KW-1185">Reference proteome</keyword>
<dbReference type="GO" id="GO:0005829">
    <property type="term" value="C:cytosol"/>
    <property type="evidence" value="ECO:0007669"/>
    <property type="project" value="UniProtKB-SubCell"/>
</dbReference>
<evidence type="ECO:0000313" key="8">
    <source>
        <dbReference type="EMBL" id="KAA3681870.1"/>
    </source>
</evidence>
<evidence type="ECO:0000256" key="6">
    <source>
        <dbReference type="ARBA" id="ARBA00034482"/>
    </source>
</evidence>
<protein>
    <submittedName>
        <fullName evidence="8">Protein FAM126</fullName>
    </submittedName>
</protein>